<reference evidence="2" key="1">
    <citation type="journal article" date="2021" name="Proc. Natl. Acad. Sci. U.S.A.">
        <title>A Catalog of Tens of Thousands of Viruses from Human Metagenomes Reveals Hidden Associations with Chronic Diseases.</title>
        <authorList>
            <person name="Tisza M.J."/>
            <person name="Buck C.B."/>
        </authorList>
    </citation>
    <scope>NUCLEOTIDE SEQUENCE</scope>
    <source>
        <strain evidence="2">CtkKt3</strain>
    </source>
</reference>
<name>A0A8S5UYQ7_9CAUD</name>
<sequence length="57" mass="6683">MIENLFYGGTQKEFGHLTESSVIYLFFVAFISCTSYTLDMFTIIQRKGYDYVQLHTN</sequence>
<organism evidence="2">
    <name type="scientific">Siphoviridae sp. ctkKt3</name>
    <dbReference type="NCBI Taxonomy" id="2825642"/>
    <lineage>
        <taxon>Viruses</taxon>
        <taxon>Duplodnaviria</taxon>
        <taxon>Heunggongvirae</taxon>
        <taxon>Uroviricota</taxon>
        <taxon>Caudoviricetes</taxon>
    </lineage>
</organism>
<accession>A0A8S5UYQ7</accession>
<evidence type="ECO:0000256" key="1">
    <source>
        <dbReference type="SAM" id="Phobius"/>
    </source>
</evidence>
<keyword evidence="1" id="KW-0472">Membrane</keyword>
<feature type="transmembrane region" description="Helical" evidence="1">
    <location>
        <begin position="22"/>
        <end position="44"/>
    </location>
</feature>
<keyword evidence="1" id="KW-0812">Transmembrane</keyword>
<dbReference type="EMBL" id="BK016169">
    <property type="protein sequence ID" value="DAF99631.1"/>
    <property type="molecule type" value="Genomic_DNA"/>
</dbReference>
<proteinExistence type="predicted"/>
<protein>
    <submittedName>
        <fullName evidence="2">Uncharacterized protein</fullName>
    </submittedName>
</protein>
<evidence type="ECO:0000313" key="2">
    <source>
        <dbReference type="EMBL" id="DAF99631.1"/>
    </source>
</evidence>
<keyword evidence="1" id="KW-1133">Transmembrane helix</keyword>